<accession>A0AAN9E4B3</accession>
<evidence type="ECO:0000256" key="2">
    <source>
        <dbReference type="SAM" id="MobiDB-lite"/>
    </source>
</evidence>
<comment type="caution">
    <text evidence="3">The sequence shown here is derived from an EMBL/GenBank/DDBJ whole genome shotgun (WGS) entry which is preliminary data.</text>
</comment>
<dbReference type="EMBL" id="JAYWIO010000008">
    <property type="protein sequence ID" value="KAK7246184.1"/>
    <property type="molecule type" value="Genomic_DNA"/>
</dbReference>
<evidence type="ECO:0000256" key="1">
    <source>
        <dbReference type="SAM" id="Coils"/>
    </source>
</evidence>
<dbReference type="Proteomes" id="UP001372338">
    <property type="component" value="Unassembled WGS sequence"/>
</dbReference>
<reference evidence="3 4" key="1">
    <citation type="submission" date="2024-01" db="EMBL/GenBank/DDBJ databases">
        <title>The genomes of 5 underutilized Papilionoideae crops provide insights into root nodulation and disease resistanc.</title>
        <authorList>
            <person name="Yuan L."/>
        </authorList>
    </citation>
    <scope>NUCLEOTIDE SEQUENCE [LARGE SCALE GENOMIC DNA]</scope>
    <source>
        <strain evidence="3">ZHUSHIDOU_FW_LH</strain>
        <tissue evidence="3">Leaf</tissue>
    </source>
</reference>
<proteinExistence type="predicted"/>
<keyword evidence="4" id="KW-1185">Reference proteome</keyword>
<name>A0AAN9E4B3_CROPI</name>
<evidence type="ECO:0000313" key="4">
    <source>
        <dbReference type="Proteomes" id="UP001372338"/>
    </source>
</evidence>
<organism evidence="3 4">
    <name type="scientific">Crotalaria pallida</name>
    <name type="common">Smooth rattlebox</name>
    <name type="synonym">Crotalaria striata</name>
    <dbReference type="NCBI Taxonomy" id="3830"/>
    <lineage>
        <taxon>Eukaryota</taxon>
        <taxon>Viridiplantae</taxon>
        <taxon>Streptophyta</taxon>
        <taxon>Embryophyta</taxon>
        <taxon>Tracheophyta</taxon>
        <taxon>Spermatophyta</taxon>
        <taxon>Magnoliopsida</taxon>
        <taxon>eudicotyledons</taxon>
        <taxon>Gunneridae</taxon>
        <taxon>Pentapetalae</taxon>
        <taxon>rosids</taxon>
        <taxon>fabids</taxon>
        <taxon>Fabales</taxon>
        <taxon>Fabaceae</taxon>
        <taxon>Papilionoideae</taxon>
        <taxon>50 kb inversion clade</taxon>
        <taxon>genistoids sensu lato</taxon>
        <taxon>core genistoids</taxon>
        <taxon>Crotalarieae</taxon>
        <taxon>Crotalaria</taxon>
    </lineage>
</organism>
<keyword evidence="1" id="KW-0175">Coiled coil</keyword>
<sequence>MTDAGAFSPCSSSIRPRPRPRGGCGPPPPPPPCGRKGRGKSKEVMTDRHPRTRRQLLELGELRVTGTSSKKRTYQHMSQQTASSSSSSCSDARTEDIIQVQCQVKAASRKNKVQVYGAGQCAKQILQGESSLSQQYRATSSCNQEYEEYAKLRLQIQAVRAQVQLLTMR</sequence>
<evidence type="ECO:0000313" key="3">
    <source>
        <dbReference type="EMBL" id="KAK7246184.1"/>
    </source>
</evidence>
<feature type="coiled-coil region" evidence="1">
    <location>
        <begin position="142"/>
        <end position="169"/>
    </location>
</feature>
<dbReference type="AlphaFoldDB" id="A0AAN9E4B3"/>
<protein>
    <submittedName>
        <fullName evidence="3">Uncharacterized protein</fullName>
    </submittedName>
</protein>
<feature type="compositionally biased region" description="Basic and acidic residues" evidence="2">
    <location>
        <begin position="40"/>
        <end position="49"/>
    </location>
</feature>
<gene>
    <name evidence="3" type="ORF">RIF29_41044</name>
</gene>
<feature type="region of interest" description="Disordered" evidence="2">
    <location>
        <begin position="1"/>
        <end position="90"/>
    </location>
</feature>